<evidence type="ECO:0000256" key="1">
    <source>
        <dbReference type="SAM" id="MobiDB-lite"/>
    </source>
</evidence>
<evidence type="ECO:0000313" key="2">
    <source>
        <dbReference type="EMBL" id="KAF2540414.1"/>
    </source>
</evidence>
<reference evidence="2" key="1">
    <citation type="submission" date="2019-12" db="EMBL/GenBank/DDBJ databases">
        <title>Genome sequencing and annotation of Brassica cretica.</title>
        <authorList>
            <person name="Studholme D.J."/>
            <person name="Sarris P.F."/>
        </authorList>
    </citation>
    <scope>NUCLEOTIDE SEQUENCE</scope>
    <source>
        <strain evidence="2">PFS-001/15</strain>
        <tissue evidence="2">Leaf</tissue>
    </source>
</reference>
<protein>
    <submittedName>
        <fullName evidence="2">Uncharacterized protein</fullName>
    </submittedName>
</protein>
<name>A0A8S9G565_BRACR</name>
<dbReference type="Proteomes" id="UP000712281">
    <property type="component" value="Unassembled WGS sequence"/>
</dbReference>
<proteinExistence type="predicted"/>
<sequence length="108" mass="12051">MDSTFLPDLSDPPERNLAVTEAQDETRVADIAGKGTEKVNQSWVSAAKDRKCLKKYEVEVSMKEGKHTVEIPDDVISDSTPLWEDFVVGKFLDLAPHVAKVHMVLNKI</sequence>
<feature type="region of interest" description="Disordered" evidence="1">
    <location>
        <begin position="1"/>
        <end position="32"/>
    </location>
</feature>
<evidence type="ECO:0000313" key="3">
    <source>
        <dbReference type="Proteomes" id="UP000712281"/>
    </source>
</evidence>
<accession>A0A8S9G565</accession>
<dbReference type="AlphaFoldDB" id="A0A8S9G565"/>
<gene>
    <name evidence="2" type="ORF">F2Q68_00030357</name>
</gene>
<organism evidence="2 3">
    <name type="scientific">Brassica cretica</name>
    <name type="common">Mustard</name>
    <dbReference type="NCBI Taxonomy" id="69181"/>
    <lineage>
        <taxon>Eukaryota</taxon>
        <taxon>Viridiplantae</taxon>
        <taxon>Streptophyta</taxon>
        <taxon>Embryophyta</taxon>
        <taxon>Tracheophyta</taxon>
        <taxon>Spermatophyta</taxon>
        <taxon>Magnoliopsida</taxon>
        <taxon>eudicotyledons</taxon>
        <taxon>Gunneridae</taxon>
        <taxon>Pentapetalae</taxon>
        <taxon>rosids</taxon>
        <taxon>malvids</taxon>
        <taxon>Brassicales</taxon>
        <taxon>Brassicaceae</taxon>
        <taxon>Brassiceae</taxon>
        <taxon>Brassica</taxon>
    </lineage>
</organism>
<dbReference type="EMBL" id="QGKW02002005">
    <property type="protein sequence ID" value="KAF2540414.1"/>
    <property type="molecule type" value="Genomic_DNA"/>
</dbReference>
<comment type="caution">
    <text evidence="2">The sequence shown here is derived from an EMBL/GenBank/DDBJ whole genome shotgun (WGS) entry which is preliminary data.</text>
</comment>